<dbReference type="EMBL" id="ML005624">
    <property type="protein sequence ID" value="RKP17924.1"/>
    <property type="molecule type" value="Genomic_DNA"/>
</dbReference>
<dbReference type="InterPro" id="IPR048359">
    <property type="entry name" value="EXOC6_Sec15_N"/>
</dbReference>
<dbReference type="Proteomes" id="UP000281549">
    <property type="component" value="Unassembled WGS sequence"/>
</dbReference>
<feature type="non-terminal residue" evidence="2">
    <location>
        <position position="1"/>
    </location>
</feature>
<dbReference type="PANTHER" id="PTHR12702:SF0">
    <property type="entry name" value="EXOCYST COMPLEX COMPONENT 6"/>
    <property type="match status" value="1"/>
</dbReference>
<evidence type="ECO:0000313" key="2">
    <source>
        <dbReference type="EMBL" id="RKP17924.1"/>
    </source>
</evidence>
<dbReference type="PANTHER" id="PTHR12702">
    <property type="entry name" value="SEC15"/>
    <property type="match status" value="1"/>
</dbReference>
<dbReference type="AlphaFoldDB" id="A0A4P9YF91"/>
<dbReference type="Pfam" id="PF20651">
    <property type="entry name" value="EXOC6_Sec15_N"/>
    <property type="match status" value="1"/>
</dbReference>
<dbReference type="InterPro" id="IPR007225">
    <property type="entry name" value="EXOC6/Sec15"/>
</dbReference>
<evidence type="ECO:0000259" key="1">
    <source>
        <dbReference type="Pfam" id="PF20651"/>
    </source>
</evidence>
<dbReference type="GO" id="GO:0000145">
    <property type="term" value="C:exocyst"/>
    <property type="evidence" value="ECO:0007669"/>
    <property type="project" value="TreeGrafter"/>
</dbReference>
<gene>
    <name evidence="2" type="ORF">ROZALSC1DRAFT_30319</name>
</gene>
<dbReference type="GO" id="GO:0016020">
    <property type="term" value="C:membrane"/>
    <property type="evidence" value="ECO:0007669"/>
    <property type="project" value="TreeGrafter"/>
</dbReference>
<protein>
    <recommendedName>
        <fullName evidence="1">Exocyst complex component EXOC6/Sec15 N-terminal domain-containing protein</fullName>
    </recommendedName>
</protein>
<sequence>QYVSTLLKLHSSNRLDNLRSILKKFISQKESEIETICNKNYQEFVSSVEHLSSVRTEARKVKEDHSDLFKKWNENAGEIYETKKEIYSSQKVQTNLNETVANLKNCLTALKCMQKAQMEMGKGKFYQALKTMDDLQMNKLKEISSFKIAQKLEADIPRMRNEIKKIVLDQVKDWMTSVREKSKIVGELALELTKARKNKLETLSPRLRGKLSHAKNATLELIVHEEIDCML</sequence>
<dbReference type="GO" id="GO:0006893">
    <property type="term" value="P:Golgi to plasma membrane transport"/>
    <property type="evidence" value="ECO:0007669"/>
    <property type="project" value="TreeGrafter"/>
</dbReference>
<proteinExistence type="predicted"/>
<dbReference type="GO" id="GO:0006886">
    <property type="term" value="P:intracellular protein transport"/>
    <property type="evidence" value="ECO:0007669"/>
    <property type="project" value="InterPro"/>
</dbReference>
<dbReference type="GO" id="GO:0090522">
    <property type="term" value="P:vesicle tethering involved in exocytosis"/>
    <property type="evidence" value="ECO:0007669"/>
    <property type="project" value="InterPro"/>
</dbReference>
<reference evidence="3" key="1">
    <citation type="journal article" date="2018" name="Nat. Microbiol.">
        <title>Leveraging single-cell genomics to expand the fungal tree of life.</title>
        <authorList>
            <person name="Ahrendt S.R."/>
            <person name="Quandt C.A."/>
            <person name="Ciobanu D."/>
            <person name="Clum A."/>
            <person name="Salamov A."/>
            <person name="Andreopoulos B."/>
            <person name="Cheng J.F."/>
            <person name="Woyke T."/>
            <person name="Pelin A."/>
            <person name="Henrissat B."/>
            <person name="Reynolds N.K."/>
            <person name="Benny G.L."/>
            <person name="Smith M.E."/>
            <person name="James T.Y."/>
            <person name="Grigoriev I.V."/>
        </authorList>
    </citation>
    <scope>NUCLEOTIDE SEQUENCE [LARGE SCALE GENOMIC DNA]</scope>
    <source>
        <strain evidence="3">CSF55</strain>
    </source>
</reference>
<accession>A0A4P9YF91</accession>
<evidence type="ECO:0000313" key="3">
    <source>
        <dbReference type="Proteomes" id="UP000281549"/>
    </source>
</evidence>
<name>A0A4P9YF91_ROZAC</name>
<feature type="domain" description="Exocyst complex component EXOC6/Sec15 N-terminal" evidence="1">
    <location>
        <begin position="22"/>
        <end position="189"/>
    </location>
</feature>
<organism evidence="2 3">
    <name type="scientific">Rozella allomycis (strain CSF55)</name>
    <dbReference type="NCBI Taxonomy" id="988480"/>
    <lineage>
        <taxon>Eukaryota</taxon>
        <taxon>Fungi</taxon>
        <taxon>Fungi incertae sedis</taxon>
        <taxon>Cryptomycota</taxon>
        <taxon>Cryptomycota incertae sedis</taxon>
        <taxon>Rozella</taxon>
    </lineage>
</organism>